<dbReference type="Pfam" id="PF00106">
    <property type="entry name" value="adh_short"/>
    <property type="match status" value="1"/>
</dbReference>
<dbReference type="Gene3D" id="3.40.50.720">
    <property type="entry name" value="NAD(P)-binding Rossmann-like Domain"/>
    <property type="match status" value="1"/>
</dbReference>
<keyword evidence="5" id="KW-1185">Reference proteome</keyword>
<dbReference type="AlphaFoldDB" id="A0AB34KQQ8"/>
<dbReference type="GO" id="GO:0048038">
    <property type="term" value="F:quinone binding"/>
    <property type="evidence" value="ECO:0007669"/>
    <property type="project" value="TreeGrafter"/>
</dbReference>
<dbReference type="InterPro" id="IPR020904">
    <property type="entry name" value="Sc_DH/Rdtase_CS"/>
</dbReference>
<gene>
    <name evidence="4" type="ORF">WHR41_05639</name>
</gene>
<dbReference type="RefSeq" id="XP_069228530.1">
    <property type="nucleotide sequence ID" value="XM_069374244.1"/>
</dbReference>
<dbReference type="EMBL" id="JAAQHG020000019">
    <property type="protein sequence ID" value="KAL1585424.1"/>
    <property type="molecule type" value="Genomic_DNA"/>
</dbReference>
<comment type="caution">
    <text evidence="4">The sequence shown here is derived from an EMBL/GenBank/DDBJ whole genome shotgun (WGS) entry which is preliminary data.</text>
</comment>
<dbReference type="SUPFAM" id="SSF51735">
    <property type="entry name" value="NAD(P)-binding Rossmann-fold domains"/>
    <property type="match status" value="1"/>
</dbReference>
<dbReference type="Proteomes" id="UP000803884">
    <property type="component" value="Unassembled WGS sequence"/>
</dbReference>
<dbReference type="PANTHER" id="PTHR42760:SF121">
    <property type="entry name" value="3-OXOACYL-(ACYL-CARRIER-PROTEIN) REDUCTASE"/>
    <property type="match status" value="1"/>
</dbReference>
<dbReference type="GO" id="GO:0006633">
    <property type="term" value="P:fatty acid biosynthetic process"/>
    <property type="evidence" value="ECO:0007669"/>
    <property type="project" value="TreeGrafter"/>
</dbReference>
<sequence length="304" mass="32329">MASIPRTVFSRTSRVLPRTTAISSFQQHRTYAFPAQYQTGDKQTAIVTGSARGIGKSIALRLAQDGYDVCINDIPANKQGAEEVAHEISQIGRKSTVALGDVSVLSEVESVVRSSVDALGPLNTMVANAGIAQVKSLLELTPEDFERMFRINVFGVQNCHSTAAKQMIAQGNCSVEKPGKLIAAASIVAFRPFPLLSHYSASKYAVRGLTSAYAMELAQHGITVNAYAPGIVGTAMWDLIDEELGKTKGAAKGETIKQFSRDLIALGRTSEPRDVAGLVGYLAGRGSDYLTGQTICVDGGIVMS</sequence>
<dbReference type="PRINTS" id="PR00081">
    <property type="entry name" value="GDHRDH"/>
</dbReference>
<dbReference type="GeneID" id="96007082"/>
<dbReference type="InterPro" id="IPR036291">
    <property type="entry name" value="NAD(P)-bd_dom_sf"/>
</dbReference>
<dbReference type="InterPro" id="IPR002347">
    <property type="entry name" value="SDR_fam"/>
</dbReference>
<protein>
    <submittedName>
        <fullName evidence="4">Uncharacterized protein</fullName>
    </submittedName>
</protein>
<proteinExistence type="inferred from homology"/>
<accession>A0AB34KQQ8</accession>
<dbReference type="PRINTS" id="PR00080">
    <property type="entry name" value="SDRFAMILY"/>
</dbReference>
<organism evidence="4 5">
    <name type="scientific">Cladosporium halotolerans</name>
    <dbReference type="NCBI Taxonomy" id="1052096"/>
    <lineage>
        <taxon>Eukaryota</taxon>
        <taxon>Fungi</taxon>
        <taxon>Dikarya</taxon>
        <taxon>Ascomycota</taxon>
        <taxon>Pezizomycotina</taxon>
        <taxon>Dothideomycetes</taxon>
        <taxon>Dothideomycetidae</taxon>
        <taxon>Cladosporiales</taxon>
        <taxon>Cladosporiaceae</taxon>
        <taxon>Cladosporium</taxon>
    </lineage>
</organism>
<keyword evidence="2" id="KW-0521">NADP</keyword>
<evidence type="ECO:0000256" key="1">
    <source>
        <dbReference type="ARBA" id="ARBA00006484"/>
    </source>
</evidence>
<evidence type="ECO:0000256" key="2">
    <source>
        <dbReference type="ARBA" id="ARBA00022857"/>
    </source>
</evidence>
<comment type="similarity">
    <text evidence="1 3">Belongs to the short-chain dehydrogenases/reductases (SDR) family.</text>
</comment>
<dbReference type="FunFam" id="3.40.50.720:FF:000084">
    <property type="entry name" value="Short-chain dehydrogenase reductase"/>
    <property type="match status" value="1"/>
</dbReference>
<dbReference type="PROSITE" id="PS00061">
    <property type="entry name" value="ADH_SHORT"/>
    <property type="match status" value="1"/>
</dbReference>
<evidence type="ECO:0000313" key="5">
    <source>
        <dbReference type="Proteomes" id="UP000803884"/>
    </source>
</evidence>
<dbReference type="GO" id="GO:0016616">
    <property type="term" value="F:oxidoreductase activity, acting on the CH-OH group of donors, NAD or NADP as acceptor"/>
    <property type="evidence" value="ECO:0007669"/>
    <property type="project" value="TreeGrafter"/>
</dbReference>
<dbReference type="PANTHER" id="PTHR42760">
    <property type="entry name" value="SHORT-CHAIN DEHYDROGENASES/REDUCTASES FAMILY MEMBER"/>
    <property type="match status" value="1"/>
</dbReference>
<name>A0AB34KQQ8_9PEZI</name>
<reference evidence="4 5" key="1">
    <citation type="journal article" date="2020" name="Microbiol. Resour. Announc.">
        <title>Draft Genome Sequence of a Cladosporium Species Isolated from the Mesophotic Ascidian Didemnum maculosum.</title>
        <authorList>
            <person name="Gioti A."/>
            <person name="Siaperas R."/>
            <person name="Nikolaivits E."/>
            <person name="Le Goff G."/>
            <person name="Ouazzani J."/>
            <person name="Kotoulas G."/>
            <person name="Topakas E."/>
        </authorList>
    </citation>
    <scope>NUCLEOTIDE SEQUENCE [LARGE SCALE GENOMIC DNA]</scope>
    <source>
        <strain evidence="4 5">TM138-S3</strain>
    </source>
</reference>
<evidence type="ECO:0000313" key="4">
    <source>
        <dbReference type="EMBL" id="KAL1585424.1"/>
    </source>
</evidence>
<evidence type="ECO:0000256" key="3">
    <source>
        <dbReference type="RuleBase" id="RU000363"/>
    </source>
</evidence>